<dbReference type="eggNOG" id="COG3516">
    <property type="taxonomic scope" value="Bacteria"/>
</dbReference>
<sequence>MMKKPLIRNYPIPSFFGTRYRFREIGCADHEKTEKWRSKMAESFQNEVPKARVNIKLDLHTGGASKKVELPLKLLVMGDYSNGQNTLALGERKKVSVNKNNFNSVLADLNPKAKISVENTLADDGSELPVDLDFKSMDDFRPEQVAARVPELRTLMSARNLLRDLKSNLLDNATFRRELEKILLDPTMSASLRTELQGIAESAPSA</sequence>
<gene>
    <name evidence="1" type="ORF">BSU04_13060</name>
</gene>
<evidence type="ECO:0000313" key="1">
    <source>
        <dbReference type="EMBL" id="OXC78225.1"/>
    </source>
</evidence>
<evidence type="ECO:0000313" key="2">
    <source>
        <dbReference type="Proteomes" id="UP000214720"/>
    </source>
</evidence>
<dbReference type="InterPro" id="IPR008312">
    <property type="entry name" value="T6SS_TssB1"/>
</dbReference>
<reference evidence="2" key="1">
    <citation type="submission" date="2017-01" db="EMBL/GenBank/DDBJ databases">
        <title>Genome Analysis of Deinococcus marmoris KOPRI26562.</title>
        <authorList>
            <person name="Kim J.H."/>
            <person name="Oh H.-M."/>
        </authorList>
    </citation>
    <scope>NUCLEOTIDE SEQUENCE [LARGE SCALE GENOMIC DNA]</scope>
    <source>
        <strain evidence="2">PAMC 26633</strain>
    </source>
</reference>
<accession>A0A226X445</accession>
<dbReference type="Proteomes" id="UP000214720">
    <property type="component" value="Unassembled WGS sequence"/>
</dbReference>
<dbReference type="EMBL" id="MTHB01000073">
    <property type="protein sequence ID" value="OXC78225.1"/>
    <property type="molecule type" value="Genomic_DNA"/>
</dbReference>
<protein>
    <submittedName>
        <fullName evidence="1">Uncharacterized protein ImpB</fullName>
    </submittedName>
</protein>
<name>A0A226X445_CABSO</name>
<proteinExistence type="predicted"/>
<dbReference type="AlphaFoldDB" id="A0A226X445"/>
<dbReference type="Pfam" id="PF05591">
    <property type="entry name" value="T6SS_VipA"/>
    <property type="match status" value="1"/>
</dbReference>
<dbReference type="NCBIfam" id="TIGR03358">
    <property type="entry name" value="VI_chp_5"/>
    <property type="match status" value="1"/>
</dbReference>
<organism evidence="1 2">
    <name type="scientific">Caballeronia sordidicola</name>
    <name type="common">Burkholderia sordidicola</name>
    <dbReference type="NCBI Taxonomy" id="196367"/>
    <lineage>
        <taxon>Bacteria</taxon>
        <taxon>Pseudomonadati</taxon>
        <taxon>Pseudomonadota</taxon>
        <taxon>Betaproteobacteria</taxon>
        <taxon>Burkholderiales</taxon>
        <taxon>Burkholderiaceae</taxon>
        <taxon>Caballeronia</taxon>
    </lineage>
</organism>
<dbReference type="PANTHER" id="PTHR35850">
    <property type="entry name" value="CYTOPLASMIC PROTEIN-RELATED"/>
    <property type="match status" value="1"/>
</dbReference>
<comment type="caution">
    <text evidence="1">The sequence shown here is derived from an EMBL/GenBank/DDBJ whole genome shotgun (WGS) entry which is preliminary data.</text>
</comment>
<dbReference type="PANTHER" id="PTHR35850:SF2">
    <property type="entry name" value="TYPE VI SECRETION SYSTEM CONTRACTILE SHEATH SMALL SUBUNIT"/>
    <property type="match status" value="1"/>
</dbReference>